<gene>
    <name evidence="2" type="ORF">BN8_01348</name>
</gene>
<dbReference type="InterPro" id="IPR023346">
    <property type="entry name" value="Lysozyme-like_dom_sf"/>
</dbReference>
<feature type="chain" id="PRO_5003659760" evidence="1">
    <location>
        <begin position="19"/>
        <end position="195"/>
    </location>
</feature>
<dbReference type="SUPFAM" id="SSF53955">
    <property type="entry name" value="Lysozyme-like"/>
    <property type="match status" value="1"/>
</dbReference>
<reference evidence="2 3" key="1">
    <citation type="journal article" date="2012" name="J. Bacteriol.">
        <title>Genome Sequence of the Filamentous Bacterium Fibrisoma limi BUZ 3T.</title>
        <authorList>
            <person name="Filippini M."/>
            <person name="Qi W."/>
            <person name="Jaenicke S."/>
            <person name="Goesmann A."/>
            <person name="Smits T.H."/>
            <person name="Bagheri H.C."/>
        </authorList>
    </citation>
    <scope>NUCLEOTIDE SEQUENCE [LARGE SCALE GENOMIC DNA]</scope>
    <source>
        <strain evidence="3">BUZ 3T</strain>
    </source>
</reference>
<sequence>MKRFLLTLLLAVNSICQAGTHWKPQTLVYSDKVPAQYRAAFVEEVRTVSARLAVKPDWLMIVMRFETGGTFRSNTKNRYSGAVGLIQFIPRTAQSLGTTTAELSQLNPVEQLAYVERYFMPYRGRMKDVYDVYIVVFAPAFLGRPDDQVLYRANGRTELDRRRYRLNKVLDTNRDGLITIRDVKAQIGRFVPANS</sequence>
<comment type="caution">
    <text evidence="2">The sequence shown here is derived from an EMBL/GenBank/DDBJ whole genome shotgun (WGS) entry which is preliminary data.</text>
</comment>
<proteinExistence type="predicted"/>
<dbReference type="RefSeq" id="WP_009280936.1">
    <property type="nucleotide sequence ID" value="NZ_CAIT01000005.1"/>
</dbReference>
<evidence type="ECO:0000313" key="2">
    <source>
        <dbReference type="EMBL" id="CCH52352.1"/>
    </source>
</evidence>
<protein>
    <submittedName>
        <fullName evidence="2">Uncharacterized protein</fullName>
    </submittedName>
</protein>
<dbReference type="EMBL" id="CAIT01000005">
    <property type="protein sequence ID" value="CCH52352.1"/>
    <property type="molecule type" value="Genomic_DNA"/>
</dbReference>
<accession>I2GEM7</accession>
<dbReference type="InterPro" id="IPR018247">
    <property type="entry name" value="EF_Hand_1_Ca_BS"/>
</dbReference>
<evidence type="ECO:0000313" key="3">
    <source>
        <dbReference type="Proteomes" id="UP000009309"/>
    </source>
</evidence>
<evidence type="ECO:0000256" key="1">
    <source>
        <dbReference type="SAM" id="SignalP"/>
    </source>
</evidence>
<dbReference type="eggNOG" id="COG0741">
    <property type="taxonomic scope" value="Bacteria"/>
</dbReference>
<organism evidence="2 3">
    <name type="scientific">Fibrisoma limi BUZ 3</name>
    <dbReference type="NCBI Taxonomy" id="1185876"/>
    <lineage>
        <taxon>Bacteria</taxon>
        <taxon>Pseudomonadati</taxon>
        <taxon>Bacteroidota</taxon>
        <taxon>Cytophagia</taxon>
        <taxon>Cytophagales</taxon>
        <taxon>Spirosomataceae</taxon>
        <taxon>Fibrisoma</taxon>
    </lineage>
</organism>
<keyword evidence="1" id="KW-0732">Signal</keyword>
<dbReference type="STRING" id="1185876.BN8_01348"/>
<dbReference type="OrthoDB" id="959767at2"/>
<dbReference type="Proteomes" id="UP000009309">
    <property type="component" value="Unassembled WGS sequence"/>
</dbReference>
<keyword evidence="3" id="KW-1185">Reference proteome</keyword>
<name>I2GEM7_9BACT</name>
<dbReference type="Gene3D" id="1.10.530.10">
    <property type="match status" value="1"/>
</dbReference>
<dbReference type="PROSITE" id="PS00018">
    <property type="entry name" value="EF_HAND_1"/>
    <property type="match status" value="1"/>
</dbReference>
<dbReference type="AlphaFoldDB" id="I2GEM7"/>
<feature type="signal peptide" evidence="1">
    <location>
        <begin position="1"/>
        <end position="18"/>
    </location>
</feature>